<evidence type="ECO:0000313" key="1">
    <source>
        <dbReference type="EMBL" id="QGZ13902.1"/>
    </source>
</evidence>
<organism evidence="1 2">
    <name type="scientific">Rhizobium phage RL38J1</name>
    <dbReference type="NCBI Taxonomy" id="2663232"/>
    <lineage>
        <taxon>Viruses</taxon>
        <taxon>Duplodnaviria</taxon>
        <taxon>Heunggongvirae</taxon>
        <taxon>Uroviricota</taxon>
        <taxon>Caudoviricetes</taxon>
        <taxon>Pootjesviridae</taxon>
        <taxon>Innesvirus</taxon>
        <taxon>Innesvirus RL38J1</taxon>
    </lineage>
</organism>
<protein>
    <submittedName>
        <fullName evidence="1">Uncharacterized protein</fullName>
    </submittedName>
</protein>
<dbReference type="Proteomes" id="UP000436513">
    <property type="component" value="Segment"/>
</dbReference>
<proteinExistence type="predicted"/>
<gene>
    <name evidence="1" type="ORF">RL38J1_009</name>
</gene>
<sequence>MSQDRSKIAYRSWMGFRLMFQGTELGLDESLVPIVKVPEINSRQRHAVVYNIGRVLRSSHQDTFPLFFAAVGLRNRGEIPYPLSELSEKTVDLMHRCLREMFDVLSQLEDECRALWKQTLSYDELFDLTVSGNVSVPAAACYAKKFQLEKIDIGNDRSLLKEQTSRVYEIALRLEKNWNFFKLYRLLVKNSLHNFDI</sequence>
<dbReference type="EMBL" id="MN549360">
    <property type="protein sequence ID" value="QGZ13902.1"/>
    <property type="molecule type" value="Genomic_DNA"/>
</dbReference>
<reference evidence="1 2" key="1">
    <citation type="submission" date="2019-10" db="EMBL/GenBank/DDBJ databases">
        <title>Complete genome sequence of bacteriophage vB_RLeM_RL38JI.</title>
        <authorList>
            <person name="Gunathilake D."/>
            <person name="Bhat S."/>
            <person name="Yost C.K."/>
            <person name="Hynes M.F."/>
        </authorList>
    </citation>
    <scope>NUCLEOTIDE SEQUENCE [LARGE SCALE GENOMIC DNA]</scope>
</reference>
<accession>A0A6B9J2Y5</accession>
<keyword evidence="2" id="KW-1185">Reference proteome</keyword>
<evidence type="ECO:0000313" key="2">
    <source>
        <dbReference type="Proteomes" id="UP000436513"/>
    </source>
</evidence>
<name>A0A6B9J2Y5_9CAUD</name>